<organism evidence="5">
    <name type="scientific">Singulisphaera sp. Ch08</name>
    <dbReference type="NCBI Taxonomy" id="3120278"/>
    <lineage>
        <taxon>Bacteria</taxon>
        <taxon>Pseudomonadati</taxon>
        <taxon>Planctomycetota</taxon>
        <taxon>Planctomycetia</taxon>
        <taxon>Isosphaerales</taxon>
        <taxon>Isosphaeraceae</taxon>
        <taxon>Singulisphaera</taxon>
    </lineage>
</organism>
<name>A0AAU7CBM9_9BACT</name>
<evidence type="ECO:0000256" key="3">
    <source>
        <dbReference type="ARBA" id="ARBA00022840"/>
    </source>
</evidence>
<keyword evidence="2" id="KW-0547">Nucleotide-binding</keyword>
<dbReference type="Gene3D" id="3.40.50.300">
    <property type="entry name" value="P-loop containing nucleotide triphosphate hydrolases"/>
    <property type="match status" value="1"/>
</dbReference>
<dbReference type="InterPro" id="IPR027417">
    <property type="entry name" value="P-loop_NTPase"/>
</dbReference>
<dbReference type="GO" id="GO:0015697">
    <property type="term" value="P:quaternary ammonium group transport"/>
    <property type="evidence" value="ECO:0007669"/>
    <property type="project" value="UniProtKB-ARBA"/>
</dbReference>
<keyword evidence="3 5" id="KW-0067">ATP-binding</keyword>
<accession>A0AAU7CBM9</accession>
<dbReference type="GO" id="GO:0016887">
    <property type="term" value="F:ATP hydrolysis activity"/>
    <property type="evidence" value="ECO:0007669"/>
    <property type="project" value="InterPro"/>
</dbReference>
<dbReference type="PROSITE" id="PS00211">
    <property type="entry name" value="ABC_TRANSPORTER_1"/>
    <property type="match status" value="1"/>
</dbReference>
<proteinExistence type="predicted"/>
<dbReference type="GO" id="GO:0005524">
    <property type="term" value="F:ATP binding"/>
    <property type="evidence" value="ECO:0007669"/>
    <property type="project" value="UniProtKB-KW"/>
</dbReference>
<keyword evidence="1" id="KW-0813">Transport</keyword>
<reference evidence="5" key="1">
    <citation type="submission" date="2024-05" db="EMBL/GenBank/DDBJ databases">
        <title>Planctomycetes of the genus Singulisphaera possess chitinolytic capabilities.</title>
        <authorList>
            <person name="Ivanova A."/>
        </authorList>
    </citation>
    <scope>NUCLEOTIDE SEQUENCE</scope>
    <source>
        <strain evidence="5">Ch08T</strain>
    </source>
</reference>
<gene>
    <name evidence="5" type="ORF">V5E97_30545</name>
</gene>
<dbReference type="InterPro" id="IPR051921">
    <property type="entry name" value="ABC_osmolyte_uptake_ATP-bind"/>
</dbReference>
<dbReference type="InterPro" id="IPR003439">
    <property type="entry name" value="ABC_transporter-like_ATP-bd"/>
</dbReference>
<dbReference type="FunFam" id="3.40.50.300:FF:000425">
    <property type="entry name" value="Probable ABC transporter, ATP-binding subunit"/>
    <property type="match status" value="1"/>
</dbReference>
<dbReference type="PANTHER" id="PTHR43869:SF1">
    <property type="entry name" value="GLYCINE BETAINE_PROLINE BETAINE TRANSPORT SYSTEM ATP-BINDING PROTEIN PROV"/>
    <property type="match status" value="1"/>
</dbReference>
<sequence length="261" mass="29127">MISNSTTSPAVAWRQVRKSYPDGPEALRGVDLTVAPDECLAILGTSGSGKTTLLKMVNRLLDPTAGDVLVRGIPTRDWDPIALRRSLGYVIQEVGLMPHMNILKNVGLPLRLQGRPRQDRDREARERLELVGLEPDRFATLMPHQLSGGQRQRVGVARALMGDPDLILMDEPFGALDPITRRELQDEFRRLRLRLRKAVVFVTHDIREACRVADRLAIIDHGTLIQSGTPLDLIRRPANEFVRNFFSDAESVIEVASGEST</sequence>
<dbReference type="PANTHER" id="PTHR43869">
    <property type="entry name" value="GLYCINE BETAINE/PROLINE BETAINE TRANSPORT SYSTEM ATP-BINDING PROTEIN PROV"/>
    <property type="match status" value="1"/>
</dbReference>
<feature type="domain" description="ABC transporter" evidence="4">
    <location>
        <begin position="11"/>
        <end position="246"/>
    </location>
</feature>
<dbReference type="PROSITE" id="PS50893">
    <property type="entry name" value="ABC_TRANSPORTER_2"/>
    <property type="match status" value="1"/>
</dbReference>
<protein>
    <submittedName>
        <fullName evidence="5">ATP-binding cassette domain-containing protein</fullName>
    </submittedName>
</protein>
<dbReference type="SMART" id="SM00382">
    <property type="entry name" value="AAA"/>
    <property type="match status" value="1"/>
</dbReference>
<dbReference type="InterPro" id="IPR017871">
    <property type="entry name" value="ABC_transporter-like_CS"/>
</dbReference>
<dbReference type="AlphaFoldDB" id="A0AAU7CBM9"/>
<evidence type="ECO:0000259" key="4">
    <source>
        <dbReference type="PROSITE" id="PS50893"/>
    </source>
</evidence>
<dbReference type="EMBL" id="CP155447">
    <property type="protein sequence ID" value="XBH02631.1"/>
    <property type="molecule type" value="Genomic_DNA"/>
</dbReference>
<evidence type="ECO:0000313" key="5">
    <source>
        <dbReference type="EMBL" id="XBH02631.1"/>
    </source>
</evidence>
<dbReference type="RefSeq" id="WP_406695372.1">
    <property type="nucleotide sequence ID" value="NZ_CP155447.1"/>
</dbReference>
<evidence type="ECO:0000256" key="1">
    <source>
        <dbReference type="ARBA" id="ARBA00022448"/>
    </source>
</evidence>
<evidence type="ECO:0000256" key="2">
    <source>
        <dbReference type="ARBA" id="ARBA00022741"/>
    </source>
</evidence>
<dbReference type="InterPro" id="IPR003593">
    <property type="entry name" value="AAA+_ATPase"/>
</dbReference>
<dbReference type="SUPFAM" id="SSF52540">
    <property type="entry name" value="P-loop containing nucleoside triphosphate hydrolases"/>
    <property type="match status" value="1"/>
</dbReference>
<dbReference type="Pfam" id="PF00005">
    <property type="entry name" value="ABC_tran"/>
    <property type="match status" value="1"/>
</dbReference>